<dbReference type="KEGG" id="ncl:C5F47_05500"/>
<dbReference type="OrthoDB" id="8487at2157"/>
<evidence type="ECO:0000256" key="1">
    <source>
        <dbReference type="SAM" id="MobiDB-lite"/>
    </source>
</evidence>
<keyword evidence="2" id="KW-0812">Transmembrane</keyword>
<name>A0A7D5RCY8_9ARCH</name>
<sequence>MRFIIIGIVLIFVGFIILGGFGGNYQAATLESNEFGTCYEYSDDAPPAEINCSYKIFDQTVFFALIIGFIGAGIFSLIKGVRGDWDSKVKPEDIVGPGNNQNGNSDDSKKD</sequence>
<feature type="region of interest" description="Disordered" evidence="1">
    <location>
        <begin position="89"/>
        <end position="111"/>
    </location>
</feature>
<dbReference type="RefSeq" id="WP_179361801.1">
    <property type="nucleotide sequence ID" value="NZ_CP026993.1"/>
</dbReference>
<dbReference type="Proteomes" id="UP000509771">
    <property type="component" value="Chromosome"/>
</dbReference>
<dbReference type="AlphaFoldDB" id="A0A7D5RCY8"/>
<organism evidence="3 4">
    <name type="scientific">Nitrosopumilus cobalaminigenes</name>
    <dbReference type="NCBI Taxonomy" id="1470066"/>
    <lineage>
        <taxon>Archaea</taxon>
        <taxon>Nitrososphaerota</taxon>
        <taxon>Nitrososphaeria</taxon>
        <taxon>Nitrosopumilales</taxon>
        <taxon>Nitrosopumilaceae</taxon>
        <taxon>Nitrosopumilus</taxon>
    </lineage>
</organism>
<proteinExistence type="predicted"/>
<gene>
    <name evidence="3" type="ORF">C5F47_05500</name>
</gene>
<feature type="transmembrane region" description="Helical" evidence="2">
    <location>
        <begin position="5"/>
        <end position="25"/>
    </location>
</feature>
<dbReference type="EMBL" id="CP026993">
    <property type="protein sequence ID" value="QLH03825.1"/>
    <property type="molecule type" value="Genomic_DNA"/>
</dbReference>
<keyword evidence="2" id="KW-0472">Membrane</keyword>
<evidence type="ECO:0000313" key="4">
    <source>
        <dbReference type="Proteomes" id="UP000509771"/>
    </source>
</evidence>
<evidence type="ECO:0000256" key="2">
    <source>
        <dbReference type="SAM" id="Phobius"/>
    </source>
</evidence>
<feature type="transmembrane region" description="Helical" evidence="2">
    <location>
        <begin position="61"/>
        <end position="78"/>
    </location>
</feature>
<accession>A0A7D5RCY8</accession>
<keyword evidence="2" id="KW-1133">Transmembrane helix</keyword>
<dbReference type="GeneID" id="56059476"/>
<protein>
    <submittedName>
        <fullName evidence="3">Uncharacterized protein</fullName>
    </submittedName>
</protein>
<evidence type="ECO:0000313" key="3">
    <source>
        <dbReference type="EMBL" id="QLH03825.1"/>
    </source>
</evidence>
<reference evidence="3 4" key="1">
    <citation type="submission" date="2018-02" db="EMBL/GenBank/DDBJ databases">
        <title>Complete genome of Nitrosopumilus cobalaminigenes HCA1.</title>
        <authorList>
            <person name="Qin W."/>
            <person name="Zheng Y."/>
            <person name="Stahl D.A."/>
        </authorList>
    </citation>
    <scope>NUCLEOTIDE SEQUENCE [LARGE SCALE GENOMIC DNA]</scope>
    <source>
        <strain evidence="3 4">HCA1</strain>
    </source>
</reference>
<keyword evidence="4" id="KW-1185">Reference proteome</keyword>